<organism evidence="1">
    <name type="scientific">marine sediment metagenome</name>
    <dbReference type="NCBI Taxonomy" id="412755"/>
    <lineage>
        <taxon>unclassified sequences</taxon>
        <taxon>metagenomes</taxon>
        <taxon>ecological metagenomes</taxon>
    </lineage>
</organism>
<dbReference type="SUPFAM" id="SSF55166">
    <property type="entry name" value="Hedgehog/DD-peptidase"/>
    <property type="match status" value="1"/>
</dbReference>
<evidence type="ECO:0000313" key="1">
    <source>
        <dbReference type="EMBL" id="GAG51743.1"/>
    </source>
</evidence>
<proteinExistence type="predicted"/>
<dbReference type="EMBL" id="BARS01050828">
    <property type="protein sequence ID" value="GAG51743.1"/>
    <property type="molecule type" value="Genomic_DNA"/>
</dbReference>
<accession>X0YTR6</accession>
<name>X0YTR6_9ZZZZ</name>
<dbReference type="AlphaFoldDB" id="X0YTR6"/>
<gene>
    <name evidence="1" type="ORF">S01H1_75812</name>
</gene>
<dbReference type="InterPro" id="IPR009045">
    <property type="entry name" value="Zn_M74/Hedgehog-like"/>
</dbReference>
<protein>
    <recommendedName>
        <fullName evidence="2">Peptidase M15B domain-containing protein</fullName>
    </recommendedName>
</protein>
<dbReference type="Gene3D" id="3.30.1380.10">
    <property type="match status" value="1"/>
</dbReference>
<comment type="caution">
    <text evidence="1">The sequence shown here is derived from an EMBL/GenBank/DDBJ whole genome shotgun (WGS) entry which is preliminary data.</text>
</comment>
<sequence length="65" mass="7516">MPAFGNRSRRMLTTCRDELVVLAEEAIAVGMDFTVLEGHRSAERQEQLYHDGFSRVRFPDSKHNH</sequence>
<reference evidence="1" key="1">
    <citation type="journal article" date="2014" name="Front. Microbiol.">
        <title>High frequency of phylogenetically diverse reductive dehalogenase-homologous genes in deep subseafloor sedimentary metagenomes.</title>
        <authorList>
            <person name="Kawai M."/>
            <person name="Futagami T."/>
            <person name="Toyoda A."/>
            <person name="Takaki Y."/>
            <person name="Nishi S."/>
            <person name="Hori S."/>
            <person name="Arai W."/>
            <person name="Tsubouchi T."/>
            <person name="Morono Y."/>
            <person name="Uchiyama I."/>
            <person name="Ito T."/>
            <person name="Fujiyama A."/>
            <person name="Inagaki F."/>
            <person name="Takami H."/>
        </authorList>
    </citation>
    <scope>NUCLEOTIDE SEQUENCE</scope>
    <source>
        <strain evidence="1">Expedition CK06-06</strain>
    </source>
</reference>
<feature type="non-terminal residue" evidence="1">
    <location>
        <position position="65"/>
    </location>
</feature>
<evidence type="ECO:0008006" key="2">
    <source>
        <dbReference type="Google" id="ProtNLM"/>
    </source>
</evidence>